<evidence type="ECO:0000313" key="3">
    <source>
        <dbReference type="EMBL" id="MFM9614941.1"/>
    </source>
</evidence>
<name>A0ABW9I545_9ACTN</name>
<dbReference type="Proteomes" id="UP001631957">
    <property type="component" value="Unassembled WGS sequence"/>
</dbReference>
<evidence type="ECO:0000256" key="1">
    <source>
        <dbReference type="SAM" id="MobiDB-lite"/>
    </source>
</evidence>
<keyword evidence="4" id="KW-1185">Reference proteome</keyword>
<evidence type="ECO:0000259" key="2">
    <source>
        <dbReference type="Pfam" id="PF04149"/>
    </source>
</evidence>
<protein>
    <submittedName>
        <fullName evidence="3">DUF397 domain-containing protein</fullName>
    </submittedName>
</protein>
<comment type="caution">
    <text evidence="3">The sequence shown here is derived from an EMBL/GenBank/DDBJ whole genome shotgun (WGS) entry which is preliminary data.</text>
</comment>
<proteinExistence type="predicted"/>
<accession>A0ABW9I545</accession>
<dbReference type="Pfam" id="PF04149">
    <property type="entry name" value="DUF397"/>
    <property type="match status" value="1"/>
</dbReference>
<reference evidence="3 4" key="1">
    <citation type="submission" date="2024-12" db="EMBL/GenBank/DDBJ databases">
        <title>Forecasting of Potato common scab and diversities of Pathogenic streptomyces spp. in china.</title>
        <authorList>
            <person name="Handique U."/>
            <person name="Wu J."/>
        </authorList>
    </citation>
    <scope>NUCLEOTIDE SEQUENCE [LARGE SCALE GENOMIC DNA]</scope>
    <source>
        <strain evidence="3 4">ZRIMU1530</strain>
    </source>
</reference>
<dbReference type="EMBL" id="JBJVNI010000030">
    <property type="protein sequence ID" value="MFM9614941.1"/>
    <property type="molecule type" value="Genomic_DNA"/>
</dbReference>
<evidence type="ECO:0000313" key="4">
    <source>
        <dbReference type="Proteomes" id="UP001631957"/>
    </source>
</evidence>
<sequence>MALNQCRRGRSPNAGSAALSPSPHELEPHVLTTCHRSPRSSTKLRGEACVEVAHHDGHILMRQSDNPTEVITTTPAKLAAFLAGAKAGEFDHFLN</sequence>
<dbReference type="InterPro" id="IPR007278">
    <property type="entry name" value="DUF397"/>
</dbReference>
<feature type="region of interest" description="Disordered" evidence="1">
    <location>
        <begin position="1"/>
        <end position="28"/>
    </location>
</feature>
<feature type="domain" description="DUF397" evidence="2">
    <location>
        <begin position="40"/>
        <end position="86"/>
    </location>
</feature>
<dbReference type="RefSeq" id="WP_409123806.1">
    <property type="nucleotide sequence ID" value="NZ_JBJVNI010000030.1"/>
</dbReference>
<organism evidence="3 4">
    <name type="scientific">Streptomyces niveiscabiei</name>
    <dbReference type="NCBI Taxonomy" id="164115"/>
    <lineage>
        <taxon>Bacteria</taxon>
        <taxon>Bacillati</taxon>
        <taxon>Actinomycetota</taxon>
        <taxon>Actinomycetes</taxon>
        <taxon>Kitasatosporales</taxon>
        <taxon>Streptomycetaceae</taxon>
        <taxon>Streptomyces</taxon>
    </lineage>
</organism>
<gene>
    <name evidence="3" type="ORF">ACKI18_40445</name>
</gene>